<evidence type="ECO:0000256" key="1">
    <source>
        <dbReference type="SAM" id="MobiDB-lite"/>
    </source>
</evidence>
<dbReference type="EMBL" id="LAJG01000048">
    <property type="protein sequence ID" value="KKB76090.1"/>
    <property type="molecule type" value="Genomic_DNA"/>
</dbReference>
<keyword evidence="3" id="KW-1185">Reference proteome</keyword>
<dbReference type="PATRIC" id="fig|361041.3.peg.3325"/>
<accession>A0A0F5L1M5</accession>
<feature type="compositionally biased region" description="Low complexity" evidence="1">
    <location>
        <begin position="137"/>
        <end position="156"/>
    </location>
</feature>
<evidence type="ECO:0008006" key="4">
    <source>
        <dbReference type="Google" id="ProtNLM"/>
    </source>
</evidence>
<proteinExistence type="predicted"/>
<feature type="compositionally biased region" description="Basic and acidic residues" evidence="1">
    <location>
        <begin position="8"/>
        <end position="39"/>
    </location>
</feature>
<name>A0A0F5L1M5_9HYPH</name>
<comment type="caution">
    <text evidence="2">The sequence shown here is derived from an EMBL/GenBank/DDBJ whole genome shotgun (WGS) entry which is preliminary data.</text>
</comment>
<reference evidence="2 3" key="1">
    <citation type="submission" date="2015-03" db="EMBL/GenBank/DDBJ databases">
        <authorList>
            <person name="Hassan Y.I."/>
            <person name="Lepp D."/>
            <person name="Zhou T."/>
        </authorList>
    </citation>
    <scope>NUCLEOTIDE SEQUENCE [LARGE SCALE GENOMIC DNA]</scope>
    <source>
        <strain evidence="2 3">GH2-10</strain>
    </source>
</reference>
<gene>
    <name evidence="2" type="ORF">VW35_19540</name>
</gene>
<feature type="region of interest" description="Disordered" evidence="1">
    <location>
        <begin position="1"/>
        <end position="39"/>
    </location>
</feature>
<feature type="region of interest" description="Disordered" evidence="1">
    <location>
        <begin position="137"/>
        <end position="187"/>
    </location>
</feature>
<sequence>MSQVGSQAKEHLDAVKSRAAEDVRNLGEEAKAKAGEVTEKAKSFASEQKDLAAGQISGVASALDKVANELEGTEQQTIARYARDISRSLSDFGRQIENRDVDDLMGAAQDFGRKQPVAFLGAAALAGFVASRFAAASAHRRSTAQSQPQSSTVQPVETPSYSNNTYKPESAGSTTTGNGYSGQTGGV</sequence>
<evidence type="ECO:0000313" key="2">
    <source>
        <dbReference type="EMBL" id="KKB76090.1"/>
    </source>
</evidence>
<organism evidence="2 3">
    <name type="scientific">Devosia soli</name>
    <dbReference type="NCBI Taxonomy" id="361041"/>
    <lineage>
        <taxon>Bacteria</taxon>
        <taxon>Pseudomonadati</taxon>
        <taxon>Pseudomonadota</taxon>
        <taxon>Alphaproteobacteria</taxon>
        <taxon>Hyphomicrobiales</taxon>
        <taxon>Devosiaceae</taxon>
        <taxon>Devosia</taxon>
    </lineage>
</organism>
<evidence type="ECO:0000313" key="3">
    <source>
        <dbReference type="Proteomes" id="UP000033514"/>
    </source>
</evidence>
<dbReference type="AlphaFoldDB" id="A0A0F5L1M5"/>
<dbReference type="STRING" id="361041.VW35_19540"/>
<protein>
    <recommendedName>
        <fullName evidence="4">Nutrient deprivation-induced protein</fullName>
    </recommendedName>
</protein>
<feature type="compositionally biased region" description="Polar residues" evidence="1">
    <location>
        <begin position="157"/>
        <end position="178"/>
    </location>
</feature>
<dbReference type="Proteomes" id="UP000033514">
    <property type="component" value="Unassembled WGS sequence"/>
</dbReference>